<organism evidence="5 6">
    <name type="scientific">Flammeovirga pacifica</name>
    <dbReference type="NCBI Taxonomy" id="915059"/>
    <lineage>
        <taxon>Bacteria</taxon>
        <taxon>Pseudomonadati</taxon>
        <taxon>Bacteroidota</taxon>
        <taxon>Cytophagia</taxon>
        <taxon>Cytophagales</taxon>
        <taxon>Flammeovirgaceae</taxon>
        <taxon>Flammeovirga</taxon>
    </lineage>
</organism>
<keyword evidence="2" id="KW-0378">Hydrolase</keyword>
<evidence type="ECO:0008006" key="7">
    <source>
        <dbReference type="Google" id="ProtNLM"/>
    </source>
</evidence>
<dbReference type="SMART" id="SM00641">
    <property type="entry name" value="Glyco_25"/>
    <property type="match status" value="1"/>
</dbReference>
<evidence type="ECO:0000256" key="3">
    <source>
        <dbReference type="ARBA" id="ARBA00023295"/>
    </source>
</evidence>
<dbReference type="GO" id="GO:0009253">
    <property type="term" value="P:peptidoglycan catabolic process"/>
    <property type="evidence" value="ECO:0007669"/>
    <property type="project" value="InterPro"/>
</dbReference>
<dbReference type="PANTHER" id="PTHR34135:SF2">
    <property type="entry name" value="LYSOZYME"/>
    <property type="match status" value="1"/>
</dbReference>
<keyword evidence="4" id="KW-1133">Transmembrane helix</keyword>
<evidence type="ECO:0000256" key="4">
    <source>
        <dbReference type="SAM" id="Phobius"/>
    </source>
</evidence>
<feature type="transmembrane region" description="Helical" evidence="4">
    <location>
        <begin position="6"/>
        <end position="27"/>
    </location>
</feature>
<name>A0A1S1YTA8_FLAPC</name>
<proteinExistence type="inferred from homology"/>
<evidence type="ECO:0000313" key="5">
    <source>
        <dbReference type="EMBL" id="OHX64093.1"/>
    </source>
</evidence>
<keyword evidence="4" id="KW-0812">Transmembrane</keyword>
<dbReference type="InterPro" id="IPR017853">
    <property type="entry name" value="GH"/>
</dbReference>
<evidence type="ECO:0000256" key="1">
    <source>
        <dbReference type="ARBA" id="ARBA00010646"/>
    </source>
</evidence>
<dbReference type="RefSeq" id="WP_052432150.1">
    <property type="nucleotide sequence ID" value="NZ_JRYR02000002.1"/>
</dbReference>
<dbReference type="EMBL" id="JRYR02000002">
    <property type="protein sequence ID" value="OHX64093.1"/>
    <property type="molecule type" value="Genomic_DNA"/>
</dbReference>
<dbReference type="PROSITE" id="PS51904">
    <property type="entry name" value="GLYCOSYL_HYDROL_F25_2"/>
    <property type="match status" value="1"/>
</dbReference>
<evidence type="ECO:0000313" key="6">
    <source>
        <dbReference type="Proteomes" id="UP000179797"/>
    </source>
</evidence>
<protein>
    <recommendedName>
        <fullName evidence="7">Glycoside hydrolase</fullName>
    </recommendedName>
</protein>
<comment type="caution">
    <text evidence="5">The sequence shown here is derived from an EMBL/GenBank/DDBJ whole genome shotgun (WGS) entry which is preliminary data.</text>
</comment>
<dbReference type="InterPro" id="IPR002053">
    <property type="entry name" value="Glyco_hydro_25"/>
</dbReference>
<dbReference type="PANTHER" id="PTHR34135">
    <property type="entry name" value="LYSOZYME"/>
    <property type="match status" value="1"/>
</dbReference>
<dbReference type="Gene3D" id="3.20.20.80">
    <property type="entry name" value="Glycosidases"/>
    <property type="match status" value="1"/>
</dbReference>
<reference evidence="5 6" key="1">
    <citation type="journal article" date="2012" name="Int. J. Syst. Evol. Microbiol.">
        <title>Flammeovirga pacifica sp. nov., isolated from deep-sea sediment.</title>
        <authorList>
            <person name="Xu H."/>
            <person name="Fu Y."/>
            <person name="Yang N."/>
            <person name="Ding Z."/>
            <person name="Lai Q."/>
            <person name="Zeng R."/>
        </authorList>
    </citation>
    <scope>NUCLEOTIDE SEQUENCE [LARGE SCALE GENOMIC DNA]</scope>
    <source>
        <strain evidence="6">DSM 24597 / LMG 26175 / WPAGA1</strain>
    </source>
</reference>
<dbReference type="GO" id="GO:0016052">
    <property type="term" value="P:carbohydrate catabolic process"/>
    <property type="evidence" value="ECO:0007669"/>
    <property type="project" value="TreeGrafter"/>
</dbReference>
<dbReference type="GO" id="GO:0003796">
    <property type="term" value="F:lysozyme activity"/>
    <property type="evidence" value="ECO:0007669"/>
    <property type="project" value="InterPro"/>
</dbReference>
<dbReference type="Pfam" id="PF01183">
    <property type="entry name" value="Glyco_hydro_25"/>
    <property type="match status" value="1"/>
</dbReference>
<comment type="similarity">
    <text evidence="1">Belongs to the glycosyl hydrolase 25 family.</text>
</comment>
<dbReference type="STRING" id="915059.NH26_21030"/>
<dbReference type="SUPFAM" id="SSF51445">
    <property type="entry name" value="(Trans)glycosidases"/>
    <property type="match status" value="1"/>
</dbReference>
<dbReference type="InterPro" id="IPR018077">
    <property type="entry name" value="Glyco_hydro_fam25_subgr"/>
</dbReference>
<dbReference type="AlphaFoldDB" id="A0A1S1YTA8"/>
<dbReference type="GO" id="GO:0016998">
    <property type="term" value="P:cell wall macromolecule catabolic process"/>
    <property type="evidence" value="ECO:0007669"/>
    <property type="project" value="InterPro"/>
</dbReference>
<keyword evidence="6" id="KW-1185">Reference proteome</keyword>
<gene>
    <name evidence="5" type="ORF">NH26_21030</name>
</gene>
<sequence>MSEKKAKIFPFSSVLLLFLFGIGLYLYKNPQARVHAKPYAQLSYAYALNIKDFVEAPFYKHVSGYSIKLPKPYKVHGIDVSHHQQYINWDRVSVMNAQGQSIKFAYCKATEGEDHLDRHFAHNKNQSKKNNIAFGAYHFFRAKKDGIKQAQFFLKTINKLSPTDMIPVVDIEYLDGVAPSLMRKRLLDFLLYIEKEIGVKPMIYSGDAFYRDYIKGHFSKYRLWIANYSGSTQLSKKRWTMWQHSQTATVDGIPTYVDMNVFYGDFDQFKKSLLIGFQ</sequence>
<dbReference type="Proteomes" id="UP000179797">
    <property type="component" value="Unassembled WGS sequence"/>
</dbReference>
<keyword evidence="4" id="KW-0472">Membrane</keyword>
<keyword evidence="3" id="KW-0326">Glycosidase</keyword>
<evidence type="ECO:0000256" key="2">
    <source>
        <dbReference type="ARBA" id="ARBA00022801"/>
    </source>
</evidence>
<accession>A0A1S1YTA8</accession>
<dbReference type="OrthoDB" id="9798192at2"/>